<evidence type="ECO:0000313" key="7">
    <source>
        <dbReference type="EMBL" id="CAE0764177.1"/>
    </source>
</evidence>
<evidence type="ECO:0000256" key="3">
    <source>
        <dbReference type="ARBA" id="ARBA00022490"/>
    </source>
</evidence>
<reference evidence="7" key="1">
    <citation type="submission" date="2021-01" db="EMBL/GenBank/DDBJ databases">
        <authorList>
            <person name="Corre E."/>
            <person name="Pelletier E."/>
            <person name="Niang G."/>
            <person name="Scheremetjew M."/>
            <person name="Finn R."/>
            <person name="Kale V."/>
            <person name="Holt S."/>
            <person name="Cochrane G."/>
            <person name="Meng A."/>
            <person name="Brown T."/>
            <person name="Cohen L."/>
        </authorList>
    </citation>
    <scope>NUCLEOTIDE SEQUENCE</scope>
    <source>
        <strain evidence="7">CCMP645</strain>
    </source>
</reference>
<dbReference type="InterPro" id="IPR045152">
    <property type="entry name" value="EDC4-like"/>
</dbReference>
<dbReference type="SUPFAM" id="SSF50978">
    <property type="entry name" value="WD40 repeat-like"/>
    <property type="match status" value="1"/>
</dbReference>
<evidence type="ECO:0000256" key="5">
    <source>
        <dbReference type="ARBA" id="ARBA00022737"/>
    </source>
</evidence>
<dbReference type="PANTHER" id="PTHR15598:SF5">
    <property type="entry name" value="ENHANCER OF MRNA-DECAPPING PROTEIN 4"/>
    <property type="match status" value="1"/>
</dbReference>
<protein>
    <recommendedName>
        <fullName evidence="8">Enhancer of mRNA-decapping protein 4 WD40 repeat region domain-containing protein</fullName>
    </recommendedName>
</protein>
<keyword evidence="3" id="KW-0963">Cytoplasm</keyword>
<proteinExistence type="inferred from homology"/>
<evidence type="ECO:0000256" key="2">
    <source>
        <dbReference type="ARBA" id="ARBA00009639"/>
    </source>
</evidence>
<feature type="compositionally biased region" description="Low complexity" evidence="6">
    <location>
        <begin position="464"/>
        <end position="478"/>
    </location>
</feature>
<keyword evidence="4" id="KW-0853">WD repeat</keyword>
<accession>A0A7S4EZW7</accession>
<dbReference type="Gene3D" id="2.130.10.10">
    <property type="entry name" value="YVTN repeat-like/Quinoprotein amine dehydrogenase"/>
    <property type="match status" value="1"/>
</dbReference>
<keyword evidence="5" id="KW-0677">Repeat</keyword>
<dbReference type="GO" id="GO:0000932">
    <property type="term" value="C:P-body"/>
    <property type="evidence" value="ECO:0007669"/>
    <property type="project" value="UniProtKB-SubCell"/>
</dbReference>
<name>A0A7S4EZW7_CHRCT</name>
<dbReference type="InterPro" id="IPR015943">
    <property type="entry name" value="WD40/YVTN_repeat-like_dom_sf"/>
</dbReference>
<feature type="region of interest" description="Disordered" evidence="6">
    <location>
        <begin position="448"/>
        <end position="497"/>
    </location>
</feature>
<organism evidence="7">
    <name type="scientific">Chrysotila carterae</name>
    <name type="common">Marine alga</name>
    <name type="synonym">Syracosphaera carterae</name>
    <dbReference type="NCBI Taxonomy" id="13221"/>
    <lineage>
        <taxon>Eukaryota</taxon>
        <taxon>Haptista</taxon>
        <taxon>Haptophyta</taxon>
        <taxon>Prymnesiophyceae</taxon>
        <taxon>Isochrysidales</taxon>
        <taxon>Isochrysidaceae</taxon>
        <taxon>Chrysotila</taxon>
    </lineage>
</organism>
<evidence type="ECO:0000256" key="1">
    <source>
        <dbReference type="ARBA" id="ARBA00004201"/>
    </source>
</evidence>
<gene>
    <name evidence="7" type="ORF">PCAR00345_LOCUS16789</name>
</gene>
<dbReference type="PANTHER" id="PTHR15598">
    <property type="entry name" value="ENHANCER OF MRNA-DECAPPING PROTEIN 4"/>
    <property type="match status" value="1"/>
</dbReference>
<sequence>MAIQELVCKTISAFRMEQPVHTGALIAVNESFTCYALKGGLVRVLHRGSEGRTVLRGNAEKVCVSELRLCTDGGDALLSSVADDGRVLVWRLQPDSTHEQGFSSELLFDQMCGSGAPVGSSRILLCLRELNFGVYNCLAVITGNPLRLRIWSDLAGKWEEATGAASTQALSVDGAEPTSLSFSADGEQLAVGGSSGKVMLVMPSLDGAAATFTASDDPISFVSFCGTRFGTSSLLLLTGSTARGELKLWQLEGDDQAPTLLQTLSFEPPPTNLPTHALFEPLSSLLLVATPQAEGDGGAATLVRAFALDPVSPTPRFGEPSLFGCFRPLLSFTALPAAAASEDEDAQRPDVEIFCMQSAGVDCLTLPVAQLAFSSEISQDVAAEPAQAAPATTTASPAKSADADVAPTTPASAVNVAAAALSDTAASLPPFDFGAALKDLSVEISARSPSGAFPAPPQKPVREPSQSSASATAAPAATVTKSQVLSPQQAPRGLQQQIDKQQAQLHLLEEQTKLLLAQQQRLLHAADLAEAHNEKRQALHSSQLLQMQDTLASSLKAQEAAANSIAALFDRTQKAASAQPPDAIERAVRAAVGDAVEEQLRKHEAKAAVERQQAMQEERARLSADLGAAVDAALTQQMRAVMMPMLSASVSQARPARRRHSARAASVMRTVGELAGSASLHRAEEEHRQFHARHGASRLSVMM</sequence>
<dbReference type="AlphaFoldDB" id="A0A7S4EZW7"/>
<dbReference type="EMBL" id="HBIZ01026504">
    <property type="protein sequence ID" value="CAE0764177.1"/>
    <property type="molecule type" value="Transcribed_RNA"/>
</dbReference>
<dbReference type="InterPro" id="IPR036322">
    <property type="entry name" value="WD40_repeat_dom_sf"/>
</dbReference>
<evidence type="ECO:0000256" key="6">
    <source>
        <dbReference type="SAM" id="MobiDB-lite"/>
    </source>
</evidence>
<evidence type="ECO:0000256" key="4">
    <source>
        <dbReference type="ARBA" id="ARBA00022574"/>
    </source>
</evidence>
<comment type="subcellular location">
    <subcellularLocation>
        <location evidence="1">Cytoplasm</location>
        <location evidence="1">P-body</location>
    </subcellularLocation>
</comment>
<evidence type="ECO:0008006" key="8">
    <source>
        <dbReference type="Google" id="ProtNLM"/>
    </source>
</evidence>
<feature type="region of interest" description="Disordered" evidence="6">
    <location>
        <begin position="384"/>
        <end position="405"/>
    </location>
</feature>
<dbReference type="GO" id="GO:0031087">
    <property type="term" value="P:deadenylation-independent decapping of nuclear-transcribed mRNA"/>
    <property type="evidence" value="ECO:0007669"/>
    <property type="project" value="InterPro"/>
</dbReference>
<feature type="compositionally biased region" description="Polar residues" evidence="6">
    <location>
        <begin position="479"/>
        <end position="489"/>
    </location>
</feature>
<comment type="similarity">
    <text evidence="2">Belongs to the WD repeat EDC4 family.</text>
</comment>